<evidence type="ECO:0000313" key="3">
    <source>
        <dbReference type="EMBL" id="GMI04286.1"/>
    </source>
</evidence>
<reference evidence="4" key="1">
    <citation type="journal article" date="2023" name="Commun. Biol.">
        <title>Genome analysis of Parmales, the sister group of diatoms, reveals the evolutionary specialization of diatoms from phago-mixotrophs to photoautotrophs.</title>
        <authorList>
            <person name="Ban H."/>
            <person name="Sato S."/>
            <person name="Yoshikawa S."/>
            <person name="Yamada K."/>
            <person name="Nakamura Y."/>
            <person name="Ichinomiya M."/>
            <person name="Sato N."/>
            <person name="Blanc-Mathieu R."/>
            <person name="Endo H."/>
            <person name="Kuwata A."/>
            <person name="Ogata H."/>
        </authorList>
    </citation>
    <scope>NUCLEOTIDE SEQUENCE [LARGE SCALE GENOMIC DNA]</scope>
    <source>
        <strain evidence="4">NIES 3699</strain>
    </source>
</reference>
<feature type="compositionally biased region" description="Pro residues" evidence="1">
    <location>
        <begin position="294"/>
        <end position="303"/>
    </location>
</feature>
<feature type="chain" id="PRO_5040750235" evidence="2">
    <location>
        <begin position="16"/>
        <end position="428"/>
    </location>
</feature>
<accession>A0A9W7F6H8</accession>
<gene>
    <name evidence="3" type="ORF">TrVE_jg1523</name>
</gene>
<keyword evidence="2" id="KW-0732">Signal</keyword>
<comment type="caution">
    <text evidence="3">The sequence shown here is derived from an EMBL/GenBank/DDBJ whole genome shotgun (WGS) entry which is preliminary data.</text>
</comment>
<dbReference type="Proteomes" id="UP001165160">
    <property type="component" value="Unassembled WGS sequence"/>
</dbReference>
<proteinExistence type="predicted"/>
<keyword evidence="4" id="KW-1185">Reference proteome</keyword>
<evidence type="ECO:0000256" key="1">
    <source>
        <dbReference type="SAM" id="MobiDB-lite"/>
    </source>
</evidence>
<feature type="region of interest" description="Disordered" evidence="1">
    <location>
        <begin position="30"/>
        <end position="52"/>
    </location>
</feature>
<feature type="region of interest" description="Disordered" evidence="1">
    <location>
        <begin position="287"/>
        <end position="311"/>
    </location>
</feature>
<protein>
    <submittedName>
        <fullName evidence="3">Uncharacterized protein</fullName>
    </submittedName>
</protein>
<evidence type="ECO:0000313" key="4">
    <source>
        <dbReference type="Proteomes" id="UP001165160"/>
    </source>
</evidence>
<evidence type="ECO:0000256" key="2">
    <source>
        <dbReference type="SAM" id="SignalP"/>
    </source>
</evidence>
<sequence>MRAAFLLLLLPSSLSFTLRTFKHLVISPHPSRPSSHTRLNYDSSSDPSSSLPHLSALTATEAWLSNAIPEGHLRKEVKYTVEGTSCKTEVVARIFDSIKELTDAGEEHPTTCNLTPIPPYRSTLMLVCPSVFSSFEDFDQLIKTIMEVRRSSRSYNTQGVVEGMREMVNIELGEQREEDEWRTSVNIAHLHPGFCDLDTETVDSEGPYTDLSDEERQYQEKLRLHKLKKTMARQSPHPTVVVEVRSQKISMGVDSTVAAAGKTEMEKVPEQTFSAADLKTLEASFSKSANPYKTPSPPSPEPSSPSDAAASSLISAKSKAASFLELPSAIYREYSERSVEEAYSFIFKNLNHYLTGPMHVSSICIACPNFLTSSAHSFTNFGRDLNKLLKSVNIPVHAETYHPEDVEEERRSPVGVIVLEVEGVQTNM</sequence>
<organism evidence="3 4">
    <name type="scientific">Triparma verrucosa</name>
    <dbReference type="NCBI Taxonomy" id="1606542"/>
    <lineage>
        <taxon>Eukaryota</taxon>
        <taxon>Sar</taxon>
        <taxon>Stramenopiles</taxon>
        <taxon>Ochrophyta</taxon>
        <taxon>Bolidophyceae</taxon>
        <taxon>Parmales</taxon>
        <taxon>Triparmaceae</taxon>
        <taxon>Triparma</taxon>
    </lineage>
</organism>
<name>A0A9W7F6H8_9STRA</name>
<feature type="signal peptide" evidence="2">
    <location>
        <begin position="1"/>
        <end position="15"/>
    </location>
</feature>
<dbReference type="EMBL" id="BRXX01000314">
    <property type="protein sequence ID" value="GMI04286.1"/>
    <property type="molecule type" value="Genomic_DNA"/>
</dbReference>
<dbReference type="AlphaFoldDB" id="A0A9W7F6H8"/>